<dbReference type="RefSeq" id="WP_205892910.1">
    <property type="nucleotide sequence ID" value="NZ_JADEVO010000017.1"/>
</dbReference>
<comment type="caution">
    <text evidence="1">The sequence shown here is derived from an EMBL/GenBank/DDBJ whole genome shotgun (WGS) entry which is preliminary data.</text>
</comment>
<reference evidence="1 2" key="1">
    <citation type="journal article" date="2021" name="Int. J. Syst. Evol. Microbiol.">
        <title>Pseudomonas piscium sp. nov., Pseudomonas pisciculturae sp. nov., Pseudomonas mucoides sp. nov. and Pseudomonas neuropathica sp. nov. isolated from rainbow trout.</title>
        <authorList>
            <person name="Duman M."/>
            <person name="Mulet M."/>
            <person name="Altun S."/>
            <person name="Saticioglu I.B."/>
            <person name="Gomila M."/>
            <person name="Lalucat J."/>
            <person name="Garcia-Valdes E."/>
        </authorList>
    </citation>
    <scope>NUCLEOTIDE SEQUENCE [LARGE SCALE GENOMIC DNA]</scope>
    <source>
        <strain evidence="1 2">LMG 28632</strain>
    </source>
</reference>
<name>A0ABS3AIR4_9PSED</name>
<keyword evidence="2" id="KW-1185">Reference proteome</keyword>
<evidence type="ECO:0000313" key="2">
    <source>
        <dbReference type="Proteomes" id="UP000772591"/>
    </source>
</evidence>
<evidence type="ECO:0000313" key="1">
    <source>
        <dbReference type="EMBL" id="MBN3966310.1"/>
    </source>
</evidence>
<accession>A0ABS3AIR4</accession>
<dbReference type="Proteomes" id="UP000772591">
    <property type="component" value="Unassembled WGS sequence"/>
</dbReference>
<organism evidence="1 2">
    <name type="scientific">Pseudomonas gregormendelii</name>
    <dbReference type="NCBI Taxonomy" id="1628277"/>
    <lineage>
        <taxon>Bacteria</taxon>
        <taxon>Pseudomonadati</taxon>
        <taxon>Pseudomonadota</taxon>
        <taxon>Gammaproteobacteria</taxon>
        <taxon>Pseudomonadales</taxon>
        <taxon>Pseudomonadaceae</taxon>
        <taxon>Pseudomonas</taxon>
    </lineage>
</organism>
<sequence length="55" mass="5794">MKVIALGNLSGAIGEKAKGEEFTVDAKTGTDLVKHGLVREVVELPGTKKTEAVKE</sequence>
<proteinExistence type="predicted"/>
<protein>
    <submittedName>
        <fullName evidence="1">Uncharacterized protein</fullName>
    </submittedName>
</protein>
<dbReference type="EMBL" id="JADEVO010000017">
    <property type="protein sequence ID" value="MBN3966310.1"/>
    <property type="molecule type" value="Genomic_DNA"/>
</dbReference>
<gene>
    <name evidence="1" type="ORF">IMW75_13615</name>
</gene>